<dbReference type="EMBL" id="JANPWB010000016">
    <property type="protein sequence ID" value="KAJ1086431.1"/>
    <property type="molecule type" value="Genomic_DNA"/>
</dbReference>
<keyword evidence="3" id="KW-1185">Reference proteome</keyword>
<comment type="caution">
    <text evidence="2">The sequence shown here is derived from an EMBL/GenBank/DDBJ whole genome shotgun (WGS) entry which is preliminary data.</text>
</comment>
<accession>A0AAV7L425</accession>
<evidence type="ECO:0000256" key="1">
    <source>
        <dbReference type="SAM" id="MobiDB-lite"/>
    </source>
</evidence>
<evidence type="ECO:0000313" key="3">
    <source>
        <dbReference type="Proteomes" id="UP001066276"/>
    </source>
</evidence>
<proteinExistence type="predicted"/>
<protein>
    <submittedName>
        <fullName evidence="2">Uncharacterized protein</fullName>
    </submittedName>
</protein>
<evidence type="ECO:0000313" key="2">
    <source>
        <dbReference type="EMBL" id="KAJ1086431.1"/>
    </source>
</evidence>
<name>A0AAV7L425_PLEWA</name>
<feature type="region of interest" description="Disordered" evidence="1">
    <location>
        <begin position="39"/>
        <end position="72"/>
    </location>
</feature>
<dbReference type="Proteomes" id="UP001066276">
    <property type="component" value="Chromosome 12"/>
</dbReference>
<organism evidence="2 3">
    <name type="scientific">Pleurodeles waltl</name>
    <name type="common">Iberian ribbed newt</name>
    <dbReference type="NCBI Taxonomy" id="8319"/>
    <lineage>
        <taxon>Eukaryota</taxon>
        <taxon>Metazoa</taxon>
        <taxon>Chordata</taxon>
        <taxon>Craniata</taxon>
        <taxon>Vertebrata</taxon>
        <taxon>Euteleostomi</taxon>
        <taxon>Amphibia</taxon>
        <taxon>Batrachia</taxon>
        <taxon>Caudata</taxon>
        <taxon>Salamandroidea</taxon>
        <taxon>Salamandridae</taxon>
        <taxon>Pleurodelinae</taxon>
        <taxon>Pleurodeles</taxon>
    </lineage>
</organism>
<gene>
    <name evidence="2" type="ORF">NDU88_006549</name>
</gene>
<dbReference type="AlphaFoldDB" id="A0AAV7L425"/>
<feature type="compositionally biased region" description="Basic and acidic residues" evidence="1">
    <location>
        <begin position="50"/>
        <end position="72"/>
    </location>
</feature>
<feature type="region of interest" description="Disordered" evidence="1">
    <location>
        <begin position="1"/>
        <end position="20"/>
    </location>
</feature>
<reference evidence="2" key="1">
    <citation type="journal article" date="2022" name="bioRxiv">
        <title>Sequencing and chromosome-scale assembly of the giantPleurodeles waltlgenome.</title>
        <authorList>
            <person name="Brown T."/>
            <person name="Elewa A."/>
            <person name="Iarovenko S."/>
            <person name="Subramanian E."/>
            <person name="Araus A.J."/>
            <person name="Petzold A."/>
            <person name="Susuki M."/>
            <person name="Suzuki K.-i.T."/>
            <person name="Hayashi T."/>
            <person name="Toyoda A."/>
            <person name="Oliveira C."/>
            <person name="Osipova E."/>
            <person name="Leigh N.D."/>
            <person name="Simon A."/>
            <person name="Yun M.H."/>
        </authorList>
    </citation>
    <scope>NUCLEOTIDE SEQUENCE</scope>
    <source>
        <strain evidence="2">20211129_DDA</strain>
        <tissue evidence="2">Liver</tissue>
    </source>
</reference>
<sequence length="72" mass="7838">MCVWAAVAGGPRSTEGAGCEDVEPGTGFGACARMLMEGRARPRVANGDAPRQRGHEDRRTKEEERSQILEEH</sequence>